<dbReference type="EMBL" id="QNQU01000004">
    <property type="protein sequence ID" value="RBQ10073.1"/>
    <property type="molecule type" value="Genomic_DNA"/>
</dbReference>
<evidence type="ECO:0008006" key="4">
    <source>
        <dbReference type="Google" id="ProtNLM"/>
    </source>
</evidence>
<proteinExistence type="predicted"/>
<dbReference type="OrthoDB" id="759596at2"/>
<dbReference type="RefSeq" id="WP_113948005.1">
    <property type="nucleotide sequence ID" value="NZ_QNQU01000004.1"/>
</dbReference>
<accession>A0A366L9C4</accession>
<keyword evidence="3" id="KW-1185">Reference proteome</keyword>
<protein>
    <recommendedName>
        <fullName evidence="4">Ig-like domain-containing protein</fullName>
    </recommendedName>
</protein>
<feature type="signal peptide" evidence="1">
    <location>
        <begin position="1"/>
        <end position="25"/>
    </location>
</feature>
<comment type="caution">
    <text evidence="2">The sequence shown here is derived from an EMBL/GenBank/DDBJ whole genome shotgun (WGS) entry which is preliminary data.</text>
</comment>
<sequence>MNSFIKKSSFVIALLLICNFLRVSAQVTPTTTGVNLFCQGADLTLPAPAPGQNWIVRYSAIQTTTPPDLIPLTGGNQIPAAILKNGFYYLSSKATAAGSCESDMQEIPVYVLQPLVPNFAAADFCVETPIAQVGTVTNPEDPTITTLAYQWYTVVGTTETAISGATQKDYTPVSPTVGTTKYRLKVGYEINGNKYCAQTVDHDVTVTAKPTKPTITPALISGKATPVTF</sequence>
<keyword evidence="1" id="KW-0732">Signal</keyword>
<reference evidence="2 3" key="1">
    <citation type="submission" date="2018-07" db="EMBL/GenBank/DDBJ databases">
        <title>A draft genome of a endophytic bacteria, a new species of Pedobacter.</title>
        <authorList>
            <person name="Zhang Z.D."/>
            <person name="Chen Z.J."/>
        </authorList>
    </citation>
    <scope>NUCLEOTIDE SEQUENCE [LARGE SCALE GENOMIC DNA]</scope>
    <source>
        <strain evidence="2 3">RS10</strain>
    </source>
</reference>
<gene>
    <name evidence="2" type="ORF">DRW42_06465</name>
</gene>
<evidence type="ECO:0000313" key="2">
    <source>
        <dbReference type="EMBL" id="RBQ10073.1"/>
    </source>
</evidence>
<dbReference type="AlphaFoldDB" id="A0A366L9C4"/>
<dbReference type="Gene3D" id="2.60.40.2700">
    <property type="match status" value="1"/>
</dbReference>
<evidence type="ECO:0000256" key="1">
    <source>
        <dbReference type="SAM" id="SignalP"/>
    </source>
</evidence>
<organism evidence="2 3">
    <name type="scientific">Pedobacter miscanthi</name>
    <dbReference type="NCBI Taxonomy" id="2259170"/>
    <lineage>
        <taxon>Bacteria</taxon>
        <taxon>Pseudomonadati</taxon>
        <taxon>Bacteroidota</taxon>
        <taxon>Sphingobacteriia</taxon>
        <taxon>Sphingobacteriales</taxon>
        <taxon>Sphingobacteriaceae</taxon>
        <taxon>Pedobacter</taxon>
    </lineage>
</organism>
<evidence type="ECO:0000313" key="3">
    <source>
        <dbReference type="Proteomes" id="UP000252081"/>
    </source>
</evidence>
<name>A0A366L9C4_9SPHI</name>
<dbReference type="Proteomes" id="UP000252081">
    <property type="component" value="Unassembled WGS sequence"/>
</dbReference>
<feature type="chain" id="PRO_5016652572" description="Ig-like domain-containing protein" evidence="1">
    <location>
        <begin position="26"/>
        <end position="229"/>
    </location>
</feature>